<dbReference type="HOGENOM" id="CLU_3001319_0_0_6"/>
<protein>
    <submittedName>
        <fullName evidence="1">Diaminobutyrate--2-oxoglutarate aminotransferase</fullName>
        <ecNumber evidence="1">2.6.1.76</ecNumber>
    </submittedName>
</protein>
<dbReference type="AlphaFoldDB" id="F3GKX2"/>
<evidence type="ECO:0000313" key="2">
    <source>
        <dbReference type="Proteomes" id="UP000004986"/>
    </source>
</evidence>
<dbReference type="EMBL" id="AEAI01002464">
    <property type="protein sequence ID" value="EGH47725.1"/>
    <property type="molecule type" value="Genomic_DNA"/>
</dbReference>
<sequence length="59" mass="6600">MSVATRFIDDQPTQVAPAAAETLYQFDESPLLARQSRQESNARSYPRRIPLALKRAPGI</sequence>
<comment type="caution">
    <text evidence="1">The sequence shown here is derived from an EMBL/GenBank/DDBJ whole genome shotgun (WGS) entry which is preliminary data.</text>
</comment>
<keyword evidence="1" id="KW-0808">Transferase</keyword>
<keyword evidence="2" id="KW-1185">Reference proteome</keyword>
<feature type="non-terminal residue" evidence="1">
    <location>
        <position position="59"/>
    </location>
</feature>
<dbReference type="GO" id="GO:0045303">
    <property type="term" value="F:diaminobutyrate-2-oxoglutarate transaminase activity"/>
    <property type="evidence" value="ECO:0007669"/>
    <property type="project" value="UniProtKB-EC"/>
</dbReference>
<name>F3GKX2_PSESJ</name>
<keyword evidence="1" id="KW-0032">Aminotransferase</keyword>
<dbReference type="Proteomes" id="UP000004986">
    <property type="component" value="Unassembled WGS sequence"/>
</dbReference>
<dbReference type="EC" id="2.6.1.76" evidence="1"/>
<gene>
    <name evidence="1" type="ORF">PSYPI_37828</name>
</gene>
<accession>F3GKX2</accession>
<evidence type="ECO:0000313" key="1">
    <source>
        <dbReference type="EMBL" id="EGH47725.1"/>
    </source>
</evidence>
<organism evidence="1 2">
    <name type="scientific">Pseudomonas syringae pv. pisi str. 1704B</name>
    <dbReference type="NCBI Taxonomy" id="629263"/>
    <lineage>
        <taxon>Bacteria</taxon>
        <taxon>Pseudomonadati</taxon>
        <taxon>Pseudomonadota</taxon>
        <taxon>Gammaproteobacteria</taxon>
        <taxon>Pseudomonadales</taxon>
        <taxon>Pseudomonadaceae</taxon>
        <taxon>Pseudomonas</taxon>
        <taxon>Pseudomonas syringae</taxon>
    </lineage>
</organism>
<reference evidence="1 2" key="1">
    <citation type="journal article" date="2011" name="PLoS Pathog.">
        <title>Dynamic evolution of pathogenicity revealed by sequencing and comparative genomics of 19 Pseudomonas syringae isolates.</title>
        <authorList>
            <person name="Baltrus D.A."/>
            <person name="Nishimura M.T."/>
            <person name="Romanchuk A."/>
            <person name="Chang J.H."/>
            <person name="Mukhtar M.S."/>
            <person name="Cherkis K."/>
            <person name="Roach J."/>
            <person name="Grant S.R."/>
            <person name="Jones C.D."/>
            <person name="Dangl J.L."/>
        </authorList>
    </citation>
    <scope>NUCLEOTIDE SEQUENCE [LARGE SCALE GENOMIC DNA]</scope>
    <source>
        <strain evidence="1 2">1704B</strain>
    </source>
</reference>
<proteinExistence type="predicted"/>